<organism evidence="1 2">
    <name type="scientific">Azospirillum oryzae</name>
    <dbReference type="NCBI Taxonomy" id="286727"/>
    <lineage>
        <taxon>Bacteria</taxon>
        <taxon>Pseudomonadati</taxon>
        <taxon>Pseudomonadota</taxon>
        <taxon>Alphaproteobacteria</taxon>
        <taxon>Rhodospirillales</taxon>
        <taxon>Azospirillaceae</taxon>
        <taxon>Azospirillum</taxon>
    </lineage>
</organism>
<dbReference type="RefSeq" id="WP_149200306.1">
    <property type="nucleotide sequence ID" value="NZ_BSOV01000085.1"/>
</dbReference>
<evidence type="ECO:0000313" key="2">
    <source>
        <dbReference type="Proteomes" id="UP000509702"/>
    </source>
</evidence>
<sequence>MTGHNSDATAADDAWLSGIKETIWLTRPDLRQLYGEDRARFETWLLLGGTHEYRALAEAGHRFPTALLSEPAPEALPGVQPVLTGLMKQIWTLRPDLQTNFDLGTQDGQQRFVWWYFTYGMSEMGLARFVTAEQKRFVNDPADDLDRSGDGALLPVTRLMRWLWLRHPFLQDAFPLDTPQSRATFVLWYFTTGLTQLRLEELVDDRQMQVLKRPVSGVPMAWAMLLSIDPDLQKRFGTIENPAFTQWATTEGPKTHPLIRLVAATDTPAAPAIRRPAELRPGINLIGYARGQFGIGEDVRMAARALQAAGVPFSIYNVEPGADVCQGDDSVEGLIADGLPYAVNMLCTTGIETARLAAVEGRRLFDGRRTIGYWPWELPEWPAVWRHAYDLVDEVWASSRYTYEAFTKSSPKPVRHMPMAVTVDATAGLTRRDFGLPENRLLFVFAFDTLSHLSRKNPLACVHAFQQAFPLGSEPVGLVVKAMRATPEQPVWQEVLAAAAADPRISIIDRTLSRGAVLDLYRVCDSFVSLHRAEGFGRNIAETMMLGKPAIATGFSGNMDFTTPGTAALVDHVVRPLAPGEYPFGDGLSWAEPDVGHAAWWMRRLAEDSWLRRRLADQGQALVTATYAPVTVGAVYAALFDRTFVRGRF</sequence>
<reference evidence="1 2" key="1">
    <citation type="submission" date="2020-06" db="EMBL/GenBank/DDBJ databases">
        <title>Complete genome of Azosprillum oryzae KACC14407.</title>
        <authorList>
            <person name="Kim M."/>
            <person name="Park Y.-J."/>
            <person name="Shin J.-H."/>
        </authorList>
    </citation>
    <scope>NUCLEOTIDE SEQUENCE [LARGE SCALE GENOMIC DNA]</scope>
    <source>
        <strain evidence="1 2">KACC 14407</strain>
        <plasmid evidence="1 2">unnamed1</plasmid>
    </source>
</reference>
<dbReference type="OrthoDB" id="118340at2"/>
<dbReference type="PANTHER" id="PTHR46656:SF3">
    <property type="entry name" value="PUTATIVE-RELATED"/>
    <property type="match status" value="1"/>
</dbReference>
<dbReference type="SUPFAM" id="SSF53756">
    <property type="entry name" value="UDP-Glycosyltransferase/glycogen phosphorylase"/>
    <property type="match status" value="1"/>
</dbReference>
<proteinExistence type="predicted"/>
<name>A0A6N1ABV8_9PROT</name>
<keyword evidence="1" id="KW-0614">Plasmid</keyword>
<dbReference type="KEGG" id="aoz:HUE56_00530"/>
<dbReference type="PANTHER" id="PTHR46656">
    <property type="entry name" value="PUTATIVE-RELATED"/>
    <property type="match status" value="1"/>
</dbReference>
<gene>
    <name evidence="1" type="ORF">HUE56_00530</name>
</gene>
<accession>A0A6N1ABV8</accession>
<dbReference type="AlphaFoldDB" id="A0A6N1ABV8"/>
<evidence type="ECO:0000313" key="1">
    <source>
        <dbReference type="EMBL" id="QKS49033.1"/>
    </source>
</evidence>
<dbReference type="Gene3D" id="3.40.50.2000">
    <property type="entry name" value="Glycogen Phosphorylase B"/>
    <property type="match status" value="1"/>
</dbReference>
<protein>
    <submittedName>
        <fullName evidence="1">Glycosyltransferase</fullName>
    </submittedName>
</protein>
<dbReference type="GO" id="GO:0016740">
    <property type="term" value="F:transferase activity"/>
    <property type="evidence" value="ECO:0007669"/>
    <property type="project" value="UniProtKB-KW"/>
</dbReference>
<dbReference type="Proteomes" id="UP000509702">
    <property type="component" value="Plasmid unnamed1"/>
</dbReference>
<geneLocation type="plasmid" evidence="1 2">
    <name>unnamed1</name>
</geneLocation>
<keyword evidence="1" id="KW-0808">Transferase</keyword>
<dbReference type="EMBL" id="CP054615">
    <property type="protein sequence ID" value="QKS49033.1"/>
    <property type="molecule type" value="Genomic_DNA"/>
</dbReference>
<keyword evidence="2" id="KW-1185">Reference proteome</keyword>